<protein>
    <recommendedName>
        <fullName evidence="2">DUF4145 domain-containing protein</fullName>
    </recommendedName>
</protein>
<name>A0ABN6F564_9BACT</name>
<reference evidence="3 4" key="1">
    <citation type="submission" date="2021-02" db="EMBL/GenBank/DDBJ databases">
        <title>Complete genome of Desulfoluna sp. strain ASN36.</title>
        <authorList>
            <person name="Takahashi A."/>
            <person name="Kojima H."/>
            <person name="Fukui M."/>
        </authorList>
    </citation>
    <scope>NUCLEOTIDE SEQUENCE [LARGE SCALE GENOMIC DNA]</scope>
    <source>
        <strain evidence="3 4">ASN36</strain>
    </source>
</reference>
<organism evidence="3 4">
    <name type="scientific">Desulfoluna limicola</name>
    <dbReference type="NCBI Taxonomy" id="2810562"/>
    <lineage>
        <taxon>Bacteria</taxon>
        <taxon>Pseudomonadati</taxon>
        <taxon>Thermodesulfobacteriota</taxon>
        <taxon>Desulfobacteria</taxon>
        <taxon>Desulfobacterales</taxon>
        <taxon>Desulfolunaceae</taxon>
        <taxon>Desulfoluna</taxon>
    </lineage>
</organism>
<evidence type="ECO:0000256" key="1">
    <source>
        <dbReference type="SAM" id="Phobius"/>
    </source>
</evidence>
<feature type="domain" description="DUF4145" evidence="2">
    <location>
        <begin position="95"/>
        <end position="183"/>
    </location>
</feature>
<proteinExistence type="predicted"/>
<dbReference type="RefSeq" id="WP_236892946.1">
    <property type="nucleotide sequence ID" value="NZ_AP024488.1"/>
</dbReference>
<sequence length="202" mass="22909">MDWLTFISKIIESVAWPVAVVSILVVFKSPFSRVFLGLTNLKYKDLSMDFKRDLVELEEATKDDLEPEEAPDLSEQDIPEVNNLRLKARSKQEEIEQVAIISPQAAIPLAWSMVEDSLLKAVMNLAISADFPPRNSPLKNIELLRKHAPIDDETFHALNKMRMMRNEAAHGKYDNGSISTNEALEYASLARKMVARLDKLSR</sequence>
<dbReference type="Pfam" id="PF13643">
    <property type="entry name" value="DUF4145"/>
    <property type="match status" value="1"/>
</dbReference>
<evidence type="ECO:0000259" key="2">
    <source>
        <dbReference type="Pfam" id="PF13643"/>
    </source>
</evidence>
<dbReference type="EMBL" id="AP024488">
    <property type="protein sequence ID" value="BCS96651.1"/>
    <property type="molecule type" value="Genomic_DNA"/>
</dbReference>
<keyword evidence="1" id="KW-1133">Transmembrane helix</keyword>
<accession>A0ABN6F564</accession>
<keyword evidence="1" id="KW-0812">Transmembrane</keyword>
<evidence type="ECO:0000313" key="3">
    <source>
        <dbReference type="EMBL" id="BCS96651.1"/>
    </source>
</evidence>
<feature type="transmembrane region" description="Helical" evidence="1">
    <location>
        <begin position="6"/>
        <end position="27"/>
    </location>
</feature>
<dbReference type="InterPro" id="IPR025285">
    <property type="entry name" value="DUF4145"/>
</dbReference>
<gene>
    <name evidence="3" type="ORF">DSLASN_22830</name>
</gene>
<evidence type="ECO:0000313" key="4">
    <source>
        <dbReference type="Proteomes" id="UP001320148"/>
    </source>
</evidence>
<dbReference type="Proteomes" id="UP001320148">
    <property type="component" value="Chromosome"/>
</dbReference>
<keyword evidence="4" id="KW-1185">Reference proteome</keyword>
<keyword evidence="1" id="KW-0472">Membrane</keyword>